<comment type="caution">
    <text evidence="1">The sequence shown here is derived from an EMBL/GenBank/DDBJ whole genome shotgun (WGS) entry which is preliminary data.</text>
</comment>
<dbReference type="VEuPathDB" id="FungiDB:AAP_01468"/>
<organism evidence="1 2">
    <name type="scientific">Ascosphaera apis ARSEF 7405</name>
    <dbReference type="NCBI Taxonomy" id="392613"/>
    <lineage>
        <taxon>Eukaryota</taxon>
        <taxon>Fungi</taxon>
        <taxon>Dikarya</taxon>
        <taxon>Ascomycota</taxon>
        <taxon>Pezizomycotina</taxon>
        <taxon>Eurotiomycetes</taxon>
        <taxon>Eurotiomycetidae</taxon>
        <taxon>Onygenales</taxon>
        <taxon>Ascosphaeraceae</taxon>
        <taxon>Ascosphaera</taxon>
    </lineage>
</organism>
<protein>
    <submittedName>
        <fullName evidence="1">Uncharacterized protein</fullName>
    </submittedName>
</protein>
<accession>A0A162ILB6</accession>
<name>A0A162ILB6_9EURO</name>
<keyword evidence="2" id="KW-1185">Reference proteome</keyword>
<proteinExistence type="predicted"/>
<dbReference type="EMBL" id="AZGZ01000004">
    <property type="protein sequence ID" value="KZZ95792.1"/>
    <property type="molecule type" value="Genomic_DNA"/>
</dbReference>
<evidence type="ECO:0000313" key="1">
    <source>
        <dbReference type="EMBL" id="KZZ95792.1"/>
    </source>
</evidence>
<dbReference type="OrthoDB" id="10435945at2759"/>
<dbReference type="Proteomes" id="UP000242877">
    <property type="component" value="Unassembled WGS sequence"/>
</dbReference>
<sequence length="272" mass="29612">MSLMLAAAGSTAPANRYIRSNAGLIALRALIAHLRSQSSRLVDPRDIPGGTLDAMLTPPDARDWAALSLPESKKVVDIYQGVEEGSRNIPEAIVAKYKNWLSLTGLSSMYKVPEHNPHVKPDSSAARHSSGNNVRLIYMYADRFATPGELLITRHLGSGNFLKDPCSKILVGRLTSEGIIMGAIPADNRPVNKSQTGWVARAAAAPKGPKERYLGPTITRIGVGIGPGERPLNFYTKWSRFMGQPLSLKELALIFKTIPRVADFLDLEMENA</sequence>
<dbReference type="AlphaFoldDB" id="A0A162ILB6"/>
<gene>
    <name evidence="1" type="ORF">AAP_01468</name>
</gene>
<reference evidence="1 2" key="1">
    <citation type="journal article" date="2016" name="Genome Biol. Evol.">
        <title>Divergent and convergent evolution of fungal pathogenicity.</title>
        <authorList>
            <person name="Shang Y."/>
            <person name="Xiao G."/>
            <person name="Zheng P."/>
            <person name="Cen K."/>
            <person name="Zhan S."/>
            <person name="Wang C."/>
        </authorList>
    </citation>
    <scope>NUCLEOTIDE SEQUENCE [LARGE SCALE GENOMIC DNA]</scope>
    <source>
        <strain evidence="1 2">ARSEF 7405</strain>
    </source>
</reference>
<evidence type="ECO:0000313" key="2">
    <source>
        <dbReference type="Proteomes" id="UP000242877"/>
    </source>
</evidence>